<dbReference type="RefSeq" id="WP_131574249.1">
    <property type="nucleotide sequence ID" value="NZ_CBCSAJ010000002.1"/>
</dbReference>
<evidence type="ECO:0000256" key="5">
    <source>
        <dbReference type="ARBA" id="ARBA00023136"/>
    </source>
</evidence>
<name>A0ABW4DTU3_9RHOB</name>
<reference evidence="8" key="1">
    <citation type="journal article" date="2019" name="Int. J. Syst. Evol. Microbiol.">
        <title>The Global Catalogue of Microorganisms (GCM) 10K type strain sequencing project: providing services to taxonomists for standard genome sequencing and annotation.</title>
        <authorList>
            <consortium name="The Broad Institute Genomics Platform"/>
            <consortium name="The Broad Institute Genome Sequencing Center for Infectious Disease"/>
            <person name="Wu L."/>
            <person name="Ma J."/>
        </authorList>
    </citation>
    <scope>NUCLEOTIDE SEQUENCE [LARGE SCALE GENOMIC DNA]</scope>
    <source>
        <strain evidence="8">CCM 8875</strain>
    </source>
</reference>
<comment type="caution">
    <text evidence="7">The sequence shown here is derived from an EMBL/GenBank/DDBJ whole genome shotgun (WGS) entry which is preliminary data.</text>
</comment>
<feature type="transmembrane region" description="Helical" evidence="6">
    <location>
        <begin position="205"/>
        <end position="225"/>
    </location>
</feature>
<accession>A0ABW4DTU3</accession>
<dbReference type="InterPro" id="IPR002994">
    <property type="entry name" value="Surf1/Shy1"/>
</dbReference>
<evidence type="ECO:0000256" key="6">
    <source>
        <dbReference type="RuleBase" id="RU363076"/>
    </source>
</evidence>
<comment type="similarity">
    <text evidence="2 6">Belongs to the SURF1 family.</text>
</comment>
<feature type="transmembrane region" description="Helical" evidence="6">
    <location>
        <begin position="12"/>
        <end position="31"/>
    </location>
</feature>
<gene>
    <name evidence="7" type="ORF">ACFQ5P_07500</name>
</gene>
<keyword evidence="3 6" id="KW-0812">Transmembrane</keyword>
<dbReference type="CDD" id="cd06662">
    <property type="entry name" value="SURF1"/>
    <property type="match status" value="1"/>
</dbReference>
<protein>
    <recommendedName>
        <fullName evidence="6">SURF1-like protein</fullName>
    </recommendedName>
</protein>
<organism evidence="7 8">
    <name type="scientific">Paracoccus nototheniae</name>
    <dbReference type="NCBI Taxonomy" id="2489002"/>
    <lineage>
        <taxon>Bacteria</taxon>
        <taxon>Pseudomonadati</taxon>
        <taxon>Pseudomonadota</taxon>
        <taxon>Alphaproteobacteria</taxon>
        <taxon>Rhodobacterales</taxon>
        <taxon>Paracoccaceae</taxon>
        <taxon>Paracoccus</taxon>
    </lineage>
</organism>
<dbReference type="PROSITE" id="PS50895">
    <property type="entry name" value="SURF1"/>
    <property type="match status" value="1"/>
</dbReference>
<proteinExistence type="inferred from homology"/>
<keyword evidence="8" id="KW-1185">Reference proteome</keyword>
<dbReference type="Pfam" id="PF02104">
    <property type="entry name" value="SURF1"/>
    <property type="match status" value="1"/>
</dbReference>
<evidence type="ECO:0000313" key="8">
    <source>
        <dbReference type="Proteomes" id="UP001597302"/>
    </source>
</evidence>
<evidence type="ECO:0000256" key="2">
    <source>
        <dbReference type="ARBA" id="ARBA00007165"/>
    </source>
</evidence>
<comment type="subcellular location">
    <subcellularLocation>
        <location evidence="6">Cell membrane</location>
        <topology evidence="6">Multi-pass membrane protein</topology>
    </subcellularLocation>
    <subcellularLocation>
        <location evidence="1">Membrane</location>
    </subcellularLocation>
</comment>
<dbReference type="Proteomes" id="UP001597302">
    <property type="component" value="Unassembled WGS sequence"/>
</dbReference>
<evidence type="ECO:0000256" key="1">
    <source>
        <dbReference type="ARBA" id="ARBA00004370"/>
    </source>
</evidence>
<evidence type="ECO:0000313" key="7">
    <source>
        <dbReference type="EMBL" id="MFD1481134.1"/>
    </source>
</evidence>
<evidence type="ECO:0000256" key="4">
    <source>
        <dbReference type="ARBA" id="ARBA00022989"/>
    </source>
</evidence>
<dbReference type="PANTHER" id="PTHR23427:SF2">
    <property type="entry name" value="SURFEIT LOCUS PROTEIN 1"/>
    <property type="match status" value="1"/>
</dbReference>
<dbReference type="EMBL" id="JBHTOQ010000018">
    <property type="protein sequence ID" value="MFD1481134.1"/>
    <property type="molecule type" value="Genomic_DNA"/>
</dbReference>
<dbReference type="PANTHER" id="PTHR23427">
    <property type="entry name" value="SURFEIT LOCUS PROTEIN"/>
    <property type="match status" value="1"/>
</dbReference>
<sequence>MARGRGPLRWGILLPGAVLCLIFLGLGIWQVQRLEWKRDLIARTEAAVTAAPVPAPGPGAADQISEYRRVSVNGRYLSSEDTLVRAVTAFGAGYWVMTPFRTEQGWQLLVNRGFVAVDQISAYDPAATDLDRTLTGLMRAPQTDGAFLRSNDPGADRWFSRDVQAIADARGVGPVAPWFLDLDRMPDVAAPIGGLTVVSFPNSHLTYALTWFAMAAGLGFVLVFIHRHKDEPEA</sequence>
<evidence type="ECO:0000256" key="3">
    <source>
        <dbReference type="ARBA" id="ARBA00022692"/>
    </source>
</evidence>
<dbReference type="InterPro" id="IPR045214">
    <property type="entry name" value="Surf1/Surf4"/>
</dbReference>
<keyword evidence="4 6" id="KW-1133">Transmembrane helix</keyword>
<keyword evidence="6" id="KW-1003">Cell membrane</keyword>
<keyword evidence="5 6" id="KW-0472">Membrane</keyword>